<dbReference type="Gene3D" id="1.20.120.160">
    <property type="entry name" value="HPT domain"/>
    <property type="match status" value="1"/>
</dbReference>
<dbReference type="PROSITE" id="PS50887">
    <property type="entry name" value="GGDEF"/>
    <property type="match status" value="1"/>
</dbReference>
<dbReference type="NCBIfam" id="TIGR00254">
    <property type="entry name" value="GGDEF"/>
    <property type="match status" value="1"/>
</dbReference>
<dbReference type="Pfam" id="PF00072">
    <property type="entry name" value="Response_reg"/>
    <property type="match status" value="1"/>
</dbReference>
<dbReference type="Pfam" id="PF00990">
    <property type="entry name" value="GGDEF"/>
    <property type="match status" value="1"/>
</dbReference>
<evidence type="ECO:0000256" key="5">
    <source>
        <dbReference type="PROSITE-ProRule" id="PRU00169"/>
    </source>
</evidence>
<dbReference type="InterPro" id="IPR050469">
    <property type="entry name" value="Diguanylate_Cyclase"/>
</dbReference>
<organism evidence="9 10">
    <name type="scientific">Marinobacter halodurans</name>
    <dbReference type="NCBI Taxonomy" id="2528979"/>
    <lineage>
        <taxon>Bacteria</taxon>
        <taxon>Pseudomonadati</taxon>
        <taxon>Pseudomonadota</taxon>
        <taxon>Gammaproteobacteria</taxon>
        <taxon>Pseudomonadales</taxon>
        <taxon>Marinobacteraceae</taxon>
        <taxon>Marinobacter</taxon>
    </lineage>
</organism>
<comment type="caution">
    <text evidence="5">Lacks conserved residue(s) required for the propagation of feature annotation.</text>
</comment>
<evidence type="ECO:0000259" key="8">
    <source>
        <dbReference type="PROSITE" id="PS50894"/>
    </source>
</evidence>
<evidence type="ECO:0000259" key="7">
    <source>
        <dbReference type="PROSITE" id="PS50887"/>
    </source>
</evidence>
<accession>A0ABY1ZJT6</accession>
<dbReference type="InterPro" id="IPR043128">
    <property type="entry name" value="Rev_trsase/Diguanyl_cyclase"/>
</dbReference>
<proteinExistence type="predicted"/>
<evidence type="ECO:0000259" key="6">
    <source>
        <dbReference type="PROSITE" id="PS50110"/>
    </source>
</evidence>
<dbReference type="InterPro" id="IPR000160">
    <property type="entry name" value="GGDEF_dom"/>
</dbReference>
<keyword evidence="5" id="KW-0597">Phosphoprotein</keyword>
<dbReference type="CDD" id="cd00156">
    <property type="entry name" value="REC"/>
    <property type="match status" value="1"/>
</dbReference>
<sequence>MDGDILSAPDVQGRLQALKTRFAARVKGELEELQRLLSPRQADAAGIQRAREAYEILHRIAGGAGTFGLRALGDEARDLEGRLQPLVEADIASPGLSDRLRQTLDDAFLARIHGLGDFLESASPLAAVDPREPYLPDDDDEPVATDIPQVSPTRVILADPDVAQASPLASRLQEHGYHVQWVQNPVEIQAIRAGLPEDVPVAVVADATLQAQLDDLELTGSPNILPVIYLAGSDSFELRYRLAESGAGGLFLRPVDIPSLVDRIEAALSEYQSARRSRVMLVDDDRARVMHAQAVLASAGMDVRVVVEPAEILAQLPAFRPDVLLLEHRVGPCSGPVLARMVRLQPEWRDMPVVFLTAGPGDIDQDALDTEDVLTGPLTDRSLIAAVRSRCYRARQLSRQLSRDRLSGTLVASRIRQAVAREHAQVRRHGRRSVVAILDLDDFRQLNRDYGHAAGDTVIRSLADVLRQRLRSSDLIGRYGGEEFVVLLPDCTDEQARGVFEAICRQFAGLAFQSGIRAFHATLSVGLAELGAFPSADAALAAADDALAERKQEDRESVGVWRADE</sequence>
<dbReference type="InterPro" id="IPR001789">
    <property type="entry name" value="Sig_transdc_resp-reg_receiver"/>
</dbReference>
<name>A0ABY1ZJT6_9GAMM</name>
<feature type="domain" description="Response regulatory" evidence="6">
    <location>
        <begin position="278"/>
        <end position="391"/>
    </location>
</feature>
<dbReference type="InterPro" id="IPR036641">
    <property type="entry name" value="HPT_dom_sf"/>
</dbReference>
<dbReference type="CDD" id="cd01949">
    <property type="entry name" value="GGDEF"/>
    <property type="match status" value="1"/>
</dbReference>
<feature type="modified residue" description="Phosphohistidine" evidence="4">
    <location>
        <position position="58"/>
    </location>
</feature>
<dbReference type="InterPro" id="IPR008207">
    <property type="entry name" value="Sig_transdc_His_kin_Hpt_dom"/>
</dbReference>
<protein>
    <recommendedName>
        <fullName evidence="1">diguanylate cyclase</fullName>
        <ecNumber evidence="1">2.7.7.65</ecNumber>
    </recommendedName>
</protein>
<feature type="domain" description="GGDEF" evidence="7">
    <location>
        <begin position="431"/>
        <end position="563"/>
    </location>
</feature>
<dbReference type="PANTHER" id="PTHR45138">
    <property type="entry name" value="REGULATORY COMPONENTS OF SENSORY TRANSDUCTION SYSTEM"/>
    <property type="match status" value="1"/>
</dbReference>
<evidence type="ECO:0000256" key="3">
    <source>
        <dbReference type="ARBA" id="ARBA00034247"/>
    </source>
</evidence>
<keyword evidence="10" id="KW-1185">Reference proteome</keyword>
<comment type="catalytic activity">
    <reaction evidence="3">
        <text>2 GTP = 3',3'-c-di-GMP + 2 diphosphate</text>
        <dbReference type="Rhea" id="RHEA:24898"/>
        <dbReference type="ChEBI" id="CHEBI:33019"/>
        <dbReference type="ChEBI" id="CHEBI:37565"/>
        <dbReference type="ChEBI" id="CHEBI:58805"/>
        <dbReference type="EC" id="2.7.7.65"/>
    </reaction>
</comment>
<dbReference type="InterPro" id="IPR029787">
    <property type="entry name" value="Nucleotide_cyclase"/>
</dbReference>
<gene>
    <name evidence="9" type="ORF">EZI54_11655</name>
</gene>
<dbReference type="EMBL" id="SJDL01000016">
    <property type="protein sequence ID" value="TBW55471.1"/>
    <property type="molecule type" value="Genomic_DNA"/>
</dbReference>
<dbReference type="SUPFAM" id="SSF47226">
    <property type="entry name" value="Histidine-containing phosphotransfer domain, HPT domain"/>
    <property type="match status" value="1"/>
</dbReference>
<dbReference type="PANTHER" id="PTHR45138:SF9">
    <property type="entry name" value="DIGUANYLATE CYCLASE DGCM-RELATED"/>
    <property type="match status" value="1"/>
</dbReference>
<dbReference type="InterPro" id="IPR011006">
    <property type="entry name" value="CheY-like_superfamily"/>
</dbReference>
<evidence type="ECO:0000256" key="1">
    <source>
        <dbReference type="ARBA" id="ARBA00012528"/>
    </source>
</evidence>
<dbReference type="PROSITE" id="PS50110">
    <property type="entry name" value="RESPONSE_REGULATORY"/>
    <property type="match status" value="2"/>
</dbReference>
<evidence type="ECO:0000256" key="2">
    <source>
        <dbReference type="ARBA" id="ARBA00023012"/>
    </source>
</evidence>
<dbReference type="SMART" id="SM00267">
    <property type="entry name" value="GGDEF"/>
    <property type="match status" value="1"/>
</dbReference>
<dbReference type="Pfam" id="PF01627">
    <property type="entry name" value="Hpt"/>
    <property type="match status" value="1"/>
</dbReference>
<dbReference type="Gene3D" id="3.30.70.270">
    <property type="match status" value="1"/>
</dbReference>
<dbReference type="EC" id="2.7.7.65" evidence="1"/>
<dbReference type="SMART" id="SM00448">
    <property type="entry name" value="REC"/>
    <property type="match status" value="2"/>
</dbReference>
<dbReference type="PROSITE" id="PS50894">
    <property type="entry name" value="HPT"/>
    <property type="match status" value="1"/>
</dbReference>
<dbReference type="Proteomes" id="UP000313645">
    <property type="component" value="Unassembled WGS sequence"/>
</dbReference>
<reference evidence="9 10" key="1">
    <citation type="submission" date="2019-02" db="EMBL/GenBank/DDBJ databases">
        <title>Marinobacter halodurans sp. nov., a marine bacterium isolated from sea tidal flat.</title>
        <authorList>
            <person name="Yoo Y."/>
            <person name="Lee D.W."/>
            <person name="Kim B.S."/>
            <person name="Kim J.-J."/>
        </authorList>
    </citation>
    <scope>NUCLEOTIDE SEQUENCE [LARGE SCALE GENOMIC DNA]</scope>
    <source>
        <strain evidence="9 10">YJ-S3-2</strain>
    </source>
</reference>
<dbReference type="Gene3D" id="3.40.50.2300">
    <property type="match status" value="2"/>
</dbReference>
<evidence type="ECO:0000313" key="10">
    <source>
        <dbReference type="Proteomes" id="UP000313645"/>
    </source>
</evidence>
<feature type="domain" description="HPt" evidence="8">
    <location>
        <begin position="11"/>
        <end position="122"/>
    </location>
</feature>
<comment type="caution">
    <text evidence="9">The sequence shown here is derived from an EMBL/GenBank/DDBJ whole genome shotgun (WGS) entry which is preliminary data.</text>
</comment>
<keyword evidence="2" id="KW-0902">Two-component regulatory system</keyword>
<evidence type="ECO:0000313" key="9">
    <source>
        <dbReference type="EMBL" id="TBW55471.1"/>
    </source>
</evidence>
<feature type="domain" description="Response regulatory" evidence="6">
    <location>
        <begin position="154"/>
        <end position="268"/>
    </location>
</feature>
<dbReference type="SUPFAM" id="SSF55073">
    <property type="entry name" value="Nucleotide cyclase"/>
    <property type="match status" value="1"/>
</dbReference>
<dbReference type="SUPFAM" id="SSF52172">
    <property type="entry name" value="CheY-like"/>
    <property type="match status" value="2"/>
</dbReference>
<feature type="modified residue" description="4-aspartylphosphate" evidence="5">
    <location>
        <position position="206"/>
    </location>
</feature>
<evidence type="ECO:0000256" key="4">
    <source>
        <dbReference type="PROSITE-ProRule" id="PRU00110"/>
    </source>
</evidence>